<name>A0A443IBM9_9GAMM</name>
<organism evidence="2 3">
    <name type="scientific">[Pantoea] beijingensis</name>
    <dbReference type="NCBI Taxonomy" id="1324864"/>
    <lineage>
        <taxon>Bacteria</taxon>
        <taxon>Pseudomonadati</taxon>
        <taxon>Pseudomonadota</taxon>
        <taxon>Gammaproteobacteria</taxon>
        <taxon>Enterobacterales</taxon>
        <taxon>Erwiniaceae</taxon>
        <taxon>Erwinia</taxon>
    </lineage>
</organism>
<dbReference type="PANTHER" id="PTHR37291">
    <property type="entry name" value="5-METHYLCYTOSINE-SPECIFIC RESTRICTION ENZYME B"/>
    <property type="match status" value="1"/>
</dbReference>
<dbReference type="Gene3D" id="3.40.50.300">
    <property type="entry name" value="P-loop containing nucleotide triphosphate hydrolases"/>
    <property type="match status" value="1"/>
</dbReference>
<dbReference type="EMBL" id="JMEE01000036">
    <property type="protein sequence ID" value="RWR01443.1"/>
    <property type="molecule type" value="Genomic_DNA"/>
</dbReference>
<evidence type="ECO:0000259" key="1">
    <source>
        <dbReference type="SMART" id="SM00382"/>
    </source>
</evidence>
<feature type="domain" description="AAA+ ATPase" evidence="1">
    <location>
        <begin position="287"/>
        <end position="581"/>
    </location>
</feature>
<evidence type="ECO:0000313" key="3">
    <source>
        <dbReference type="Proteomes" id="UP000288794"/>
    </source>
</evidence>
<dbReference type="PANTHER" id="PTHR37291:SF1">
    <property type="entry name" value="TYPE IV METHYL-DIRECTED RESTRICTION ENZYME ECOKMCRB SUBUNIT"/>
    <property type="match status" value="1"/>
</dbReference>
<dbReference type="InterPro" id="IPR011704">
    <property type="entry name" value="ATPase_dyneun-rel_AAA"/>
</dbReference>
<keyword evidence="3" id="KW-1185">Reference proteome</keyword>
<dbReference type="GO" id="GO:0016887">
    <property type="term" value="F:ATP hydrolysis activity"/>
    <property type="evidence" value="ECO:0007669"/>
    <property type="project" value="InterPro"/>
</dbReference>
<dbReference type="InterPro" id="IPR003593">
    <property type="entry name" value="AAA+_ATPase"/>
</dbReference>
<keyword evidence="2" id="KW-0255">Endonuclease</keyword>
<sequence length="722" mass="82774">MSRYTGEEQAEQILKAASEWRQRCLINSGSLFSNKNLWCSQYLAEIERDVIHSQRELEGNFITRLKEQIANISPEAKQLAAEILWLLFLCPCNISIRTKREQITAIWDLSGESLQDDHLMLQSQVLSGVGSAGTGFNTFRTREFTYLINVLKALLALPSFEREVHLNEGFSFAEWLSAIPENASRQFRHMLVFMLFPDKFERIFSNNDRRMIIRAFKPQHKENLSAVTMDRTLLEIRGEQEEKLNSKQLDFYVTPLSAIWQKREEPTEKPMATAPIDDVLTQPEIIEPLNLILFGPPGTGKTYALNQLKAKYVSEAQALTREQWLGEQLAEKSWHDVIFMALTDIGGKAKVAQIAAHEYVLSKAQGRSTALNSIIWATLQTHTPEESTTVKYARRVPPYLFDKTDDSFWITLPDAQEESAELVVLSKQLKQLQAASEAVSRYEFVTFHQAYSYEDFVEGIRPELDEESGELSYSPQDGVFRRICQRAEANPEHRYAIFIDEINRGNVAKIFGELITLIETDKRTNGDKGMRITLPYSREPFGVPENLDIYGTMNTADRSIALLDTALRRRFRFKELMPDSSKIAGSDDAGNIPDGDGNLINLRKLLDAMNHRIRFLLSRDLMLGHAYLCKVKKFEQLKAVFLDQLIPLLQEYFYEDWHKIQLVFGDINATGNLVDIPLISFKKYASKDVFGFTHDEFEDVIEYHVTAADEITPDSIRKIYED</sequence>
<dbReference type="SUPFAM" id="SSF52540">
    <property type="entry name" value="P-loop containing nucleoside triphosphate hydrolases"/>
    <property type="match status" value="1"/>
</dbReference>
<dbReference type="GO" id="GO:0004519">
    <property type="term" value="F:endonuclease activity"/>
    <property type="evidence" value="ECO:0007669"/>
    <property type="project" value="UniProtKB-KW"/>
</dbReference>
<dbReference type="Proteomes" id="UP000288794">
    <property type="component" value="Unassembled WGS sequence"/>
</dbReference>
<dbReference type="Pfam" id="PF07728">
    <property type="entry name" value="AAA_5"/>
    <property type="match status" value="1"/>
</dbReference>
<gene>
    <name evidence="2" type="ORF">ED28_13190</name>
</gene>
<dbReference type="InterPro" id="IPR027417">
    <property type="entry name" value="P-loop_NTPase"/>
</dbReference>
<evidence type="ECO:0000313" key="2">
    <source>
        <dbReference type="EMBL" id="RWR01443.1"/>
    </source>
</evidence>
<dbReference type="AlphaFoldDB" id="A0A443IBM9"/>
<dbReference type="GO" id="GO:0005524">
    <property type="term" value="F:ATP binding"/>
    <property type="evidence" value="ECO:0007669"/>
    <property type="project" value="InterPro"/>
</dbReference>
<dbReference type="SMART" id="SM00382">
    <property type="entry name" value="AAA"/>
    <property type="match status" value="1"/>
</dbReference>
<proteinExistence type="predicted"/>
<keyword evidence="2" id="KW-0540">Nuclease</keyword>
<reference evidence="2 3" key="1">
    <citation type="submission" date="2014-04" db="EMBL/GenBank/DDBJ databases">
        <title>Draft genome sequence of Pantoea beijingensis strain LMG 27579, an emerging pathogen to Pleurotus eryngii with potential industrial application.</title>
        <authorList>
            <person name="Xu F."/>
            <person name="Liu Y."/>
            <person name="Wang S."/>
            <person name="Yin Y."/>
            <person name="Ma Y."/>
            <person name="Zhao S."/>
            <person name="Rong C."/>
        </authorList>
    </citation>
    <scope>NUCLEOTIDE SEQUENCE [LARGE SCALE GENOMIC DNA]</scope>
    <source>
        <strain evidence="2 3">LMG 27579</strain>
    </source>
</reference>
<protein>
    <submittedName>
        <fullName evidence="2">Restriction endonuclease</fullName>
    </submittedName>
</protein>
<comment type="caution">
    <text evidence="2">The sequence shown here is derived from an EMBL/GenBank/DDBJ whole genome shotgun (WGS) entry which is preliminary data.</text>
</comment>
<accession>A0A443IBM9</accession>
<dbReference type="InterPro" id="IPR052934">
    <property type="entry name" value="Methyl-DNA_Rec/Restrict_Enz"/>
</dbReference>
<keyword evidence="2" id="KW-0378">Hydrolase</keyword>
<dbReference type="RefSeq" id="WP_128178530.1">
    <property type="nucleotide sequence ID" value="NZ_CP071409.1"/>
</dbReference>